<organism evidence="2">
    <name type="scientific">Arundo donax</name>
    <name type="common">Giant reed</name>
    <name type="synonym">Donax arundinaceus</name>
    <dbReference type="NCBI Taxonomy" id="35708"/>
    <lineage>
        <taxon>Eukaryota</taxon>
        <taxon>Viridiplantae</taxon>
        <taxon>Streptophyta</taxon>
        <taxon>Embryophyta</taxon>
        <taxon>Tracheophyta</taxon>
        <taxon>Spermatophyta</taxon>
        <taxon>Magnoliopsida</taxon>
        <taxon>Liliopsida</taxon>
        <taxon>Poales</taxon>
        <taxon>Poaceae</taxon>
        <taxon>PACMAD clade</taxon>
        <taxon>Arundinoideae</taxon>
        <taxon>Arundineae</taxon>
        <taxon>Arundo</taxon>
    </lineage>
</organism>
<dbReference type="EMBL" id="GBRH01264991">
    <property type="protein sequence ID" value="JAD32904.1"/>
    <property type="molecule type" value="Transcribed_RNA"/>
</dbReference>
<reference evidence="2" key="1">
    <citation type="submission" date="2014-09" db="EMBL/GenBank/DDBJ databases">
        <authorList>
            <person name="Magalhaes I.L.F."/>
            <person name="Oliveira U."/>
            <person name="Santos F.R."/>
            <person name="Vidigal T.H.D.A."/>
            <person name="Brescovit A.D."/>
            <person name="Santos A.J."/>
        </authorList>
    </citation>
    <scope>NUCLEOTIDE SEQUENCE</scope>
    <source>
        <tissue evidence="2">Shoot tissue taken approximately 20 cm above the soil surface</tissue>
    </source>
</reference>
<accession>A0A0A8Z0H2</accession>
<feature type="region of interest" description="Disordered" evidence="1">
    <location>
        <begin position="1"/>
        <end position="53"/>
    </location>
</feature>
<evidence type="ECO:0000256" key="1">
    <source>
        <dbReference type="SAM" id="MobiDB-lite"/>
    </source>
</evidence>
<name>A0A0A8Z0H2_ARUDO</name>
<feature type="compositionally biased region" description="Polar residues" evidence="1">
    <location>
        <begin position="31"/>
        <end position="41"/>
    </location>
</feature>
<dbReference type="AlphaFoldDB" id="A0A0A8Z0H2"/>
<evidence type="ECO:0000313" key="2">
    <source>
        <dbReference type="EMBL" id="JAD32904.1"/>
    </source>
</evidence>
<reference evidence="2" key="2">
    <citation type="journal article" date="2015" name="Data Brief">
        <title>Shoot transcriptome of the giant reed, Arundo donax.</title>
        <authorList>
            <person name="Barrero R.A."/>
            <person name="Guerrero F.D."/>
            <person name="Moolhuijzen P."/>
            <person name="Goolsby J.A."/>
            <person name="Tidwell J."/>
            <person name="Bellgard S.E."/>
            <person name="Bellgard M.I."/>
        </authorList>
    </citation>
    <scope>NUCLEOTIDE SEQUENCE</scope>
    <source>
        <tissue evidence="2">Shoot tissue taken approximately 20 cm above the soil surface</tissue>
    </source>
</reference>
<protein>
    <submittedName>
        <fullName evidence="2">Uncharacterized protein</fullName>
    </submittedName>
</protein>
<sequence length="165" mass="18209">MWADPRLGPSDQRPPLLPAWHTSAPTAVPAHNSTPQLQSLPHHQGAPAATQISSAAATSTHRCSCSPPPSLTLFFCHNHTLYAAVVCYKEIDLQHAELEHHAGRAPPPTDRCGQEPNQVLADLFMRAHMPVLMETAAMNRSRRLRIHFCKVEVKLTHSIYNSNSC</sequence>
<proteinExistence type="predicted"/>